<sequence>MLALRPVQTTCTRNTNLVTSRPRRPRLIVRLLEPCRHNSSLNGRHARTAWIITAGNGEQDKQAIALAKRLGCEITMKNVLPAPAIKWLFPVFQKRLLDHRQKTFGAQVKPSDLPWFLYSPRHDTLAPPYPSVVLSTCAETTLAALQTKASSDGCTRAICIGMPFVGLDHYDVAVMGRWEWPTLGLSRELKGSDKVVPLEYSLTTIGDGVEDTADHVPPIPNTLEGSNRIVGVLVGGGSERDFAWRSEDVTRLTKMLERIVDIHAGQILLHLSERVTDSARVIINSWHERLSPARRKRVAMFDELDPDSAEPVATILQRATHIALTADSISMLSDALAMRKPLYVVALAAVHSNARKKVYTKLIKEKRLRKFAPSRNSVEGGTATDVFSDIGEHPEWDLSFVDKTPEVVAQVARRLWDEGN</sequence>
<evidence type="ECO:0000313" key="1">
    <source>
        <dbReference type="EMBL" id="KAJ3177428.1"/>
    </source>
</evidence>
<dbReference type="EMBL" id="JADGJQ010000033">
    <property type="protein sequence ID" value="KAJ3177428.1"/>
    <property type="molecule type" value="Genomic_DNA"/>
</dbReference>
<dbReference type="AlphaFoldDB" id="A0AAD5TIQ7"/>
<dbReference type="Pfam" id="PF06258">
    <property type="entry name" value="Mito_fiss_Elm1"/>
    <property type="match status" value="1"/>
</dbReference>
<protein>
    <submittedName>
        <fullName evidence="1">Uncharacterized protein</fullName>
    </submittedName>
</protein>
<gene>
    <name evidence="1" type="ORF">HDU87_004447</name>
</gene>
<comment type="caution">
    <text evidence="1">The sequence shown here is derived from an EMBL/GenBank/DDBJ whole genome shotgun (WGS) entry which is preliminary data.</text>
</comment>
<dbReference type="Proteomes" id="UP001212152">
    <property type="component" value="Unassembled WGS sequence"/>
</dbReference>
<dbReference type="InterPro" id="IPR009367">
    <property type="entry name" value="Elm1-like"/>
</dbReference>
<name>A0AAD5TIQ7_9FUNG</name>
<proteinExistence type="predicted"/>
<keyword evidence="2" id="KW-1185">Reference proteome</keyword>
<accession>A0AAD5TIQ7</accession>
<evidence type="ECO:0000313" key="2">
    <source>
        <dbReference type="Proteomes" id="UP001212152"/>
    </source>
</evidence>
<organism evidence="1 2">
    <name type="scientific">Geranomyces variabilis</name>
    <dbReference type="NCBI Taxonomy" id="109894"/>
    <lineage>
        <taxon>Eukaryota</taxon>
        <taxon>Fungi</taxon>
        <taxon>Fungi incertae sedis</taxon>
        <taxon>Chytridiomycota</taxon>
        <taxon>Chytridiomycota incertae sedis</taxon>
        <taxon>Chytridiomycetes</taxon>
        <taxon>Spizellomycetales</taxon>
        <taxon>Powellomycetaceae</taxon>
        <taxon>Geranomyces</taxon>
    </lineage>
</organism>
<reference evidence="1" key="1">
    <citation type="submission" date="2020-05" db="EMBL/GenBank/DDBJ databases">
        <title>Phylogenomic resolution of chytrid fungi.</title>
        <authorList>
            <person name="Stajich J.E."/>
            <person name="Amses K."/>
            <person name="Simmons R."/>
            <person name="Seto K."/>
            <person name="Myers J."/>
            <person name="Bonds A."/>
            <person name="Quandt C.A."/>
            <person name="Barry K."/>
            <person name="Liu P."/>
            <person name="Grigoriev I."/>
            <person name="Longcore J.E."/>
            <person name="James T.Y."/>
        </authorList>
    </citation>
    <scope>NUCLEOTIDE SEQUENCE</scope>
    <source>
        <strain evidence="1">JEL0379</strain>
    </source>
</reference>